<evidence type="ECO:0000256" key="7">
    <source>
        <dbReference type="SAM" id="Phobius"/>
    </source>
</evidence>
<keyword evidence="3 7" id="KW-0812">Transmembrane</keyword>
<evidence type="ECO:0000256" key="1">
    <source>
        <dbReference type="ARBA" id="ARBA00004651"/>
    </source>
</evidence>
<evidence type="ECO:0000259" key="8">
    <source>
        <dbReference type="Pfam" id="PF02687"/>
    </source>
</evidence>
<keyword evidence="11" id="KW-1185">Reference proteome</keyword>
<dbReference type="PROSITE" id="PS51257">
    <property type="entry name" value="PROKAR_LIPOPROTEIN"/>
    <property type="match status" value="1"/>
</dbReference>
<evidence type="ECO:0000256" key="6">
    <source>
        <dbReference type="ARBA" id="ARBA00038076"/>
    </source>
</evidence>
<dbReference type="Pfam" id="PF02687">
    <property type="entry name" value="FtsX"/>
    <property type="match status" value="1"/>
</dbReference>
<evidence type="ECO:0000259" key="9">
    <source>
        <dbReference type="Pfam" id="PF12704"/>
    </source>
</evidence>
<feature type="transmembrane region" description="Helical" evidence="7">
    <location>
        <begin position="21"/>
        <end position="41"/>
    </location>
</feature>
<protein>
    <submittedName>
        <fullName evidence="10">FtsX-like permease family protein</fullName>
    </submittedName>
</protein>
<evidence type="ECO:0000256" key="5">
    <source>
        <dbReference type="ARBA" id="ARBA00023136"/>
    </source>
</evidence>
<evidence type="ECO:0000256" key="3">
    <source>
        <dbReference type="ARBA" id="ARBA00022692"/>
    </source>
</evidence>
<dbReference type="Proteomes" id="UP001176021">
    <property type="component" value="Unassembled WGS sequence"/>
</dbReference>
<organism evidence="10 11">
    <name type="scientific">Desulfosporosinus nitroreducens</name>
    <dbReference type="NCBI Taxonomy" id="2018668"/>
    <lineage>
        <taxon>Bacteria</taxon>
        <taxon>Bacillati</taxon>
        <taxon>Bacillota</taxon>
        <taxon>Clostridia</taxon>
        <taxon>Eubacteriales</taxon>
        <taxon>Desulfitobacteriaceae</taxon>
        <taxon>Desulfosporosinus</taxon>
    </lineage>
</organism>
<gene>
    <name evidence="10" type="ORF">M8H41_10735</name>
</gene>
<dbReference type="InterPro" id="IPR025857">
    <property type="entry name" value="MacB_PCD"/>
</dbReference>
<sequence length="400" mass="43720">MLLKLVWRNLVRRPWQSSLTIFVVAACSGALVSSLLMLWSIENGAKSALNQWGADILVLPAQAEYSPEEVLFTGSPANIYMKAQVLEEISEIDGVEKATPQFFSQTLNQSCCSLPDEYRLVGYDPASDFLVNGLLAQGIGRELNQEEVIIGSEIPAFLGDRVVILGQPFDVAGYLKPKGGSIDRTIFVPIATARQVAFQSPYLQEIWHGAGNPQDLISAVLIKTSESVSPEIIGQTISNIPGLKAVTAGKLMQDLQEQLVAFRSVIWVLVLIIGAITLASLCTRYSSLMLEKREEVGLLRILGARRNQVFKMILAESFITVLTASFLGSLFGLGLLIHFKLMLKEYSSFPFLMPNLSQIVIALSGLILATLVISLLAALWPARRSAFIDPVLALSEGQLR</sequence>
<keyword evidence="5 7" id="KW-0472">Membrane</keyword>
<feature type="domain" description="MacB-like periplasmic core" evidence="9">
    <location>
        <begin position="17"/>
        <end position="234"/>
    </location>
</feature>
<dbReference type="Pfam" id="PF12704">
    <property type="entry name" value="MacB_PCD"/>
    <property type="match status" value="1"/>
</dbReference>
<evidence type="ECO:0000313" key="10">
    <source>
        <dbReference type="EMBL" id="MDO0823328.1"/>
    </source>
</evidence>
<comment type="subcellular location">
    <subcellularLocation>
        <location evidence="1">Cell membrane</location>
        <topology evidence="1">Multi-pass membrane protein</topology>
    </subcellularLocation>
</comment>
<feature type="transmembrane region" description="Helical" evidence="7">
    <location>
        <begin position="313"/>
        <end position="339"/>
    </location>
</feature>
<dbReference type="PANTHER" id="PTHR30572">
    <property type="entry name" value="MEMBRANE COMPONENT OF TRANSPORTER-RELATED"/>
    <property type="match status" value="1"/>
</dbReference>
<comment type="caution">
    <text evidence="10">The sequence shown here is derived from an EMBL/GenBank/DDBJ whole genome shotgun (WGS) entry which is preliminary data.</text>
</comment>
<evidence type="ECO:0000313" key="11">
    <source>
        <dbReference type="Proteomes" id="UP001176021"/>
    </source>
</evidence>
<dbReference type="EMBL" id="JAMJEV010000008">
    <property type="protein sequence ID" value="MDO0823328.1"/>
    <property type="molecule type" value="Genomic_DNA"/>
</dbReference>
<dbReference type="InterPro" id="IPR003838">
    <property type="entry name" value="ABC3_permease_C"/>
</dbReference>
<feature type="domain" description="ABC3 transporter permease C-terminal" evidence="8">
    <location>
        <begin position="268"/>
        <end position="388"/>
    </location>
</feature>
<accession>A0ABT8QPP6</accession>
<keyword evidence="4 7" id="KW-1133">Transmembrane helix</keyword>
<dbReference type="PANTHER" id="PTHR30572:SF4">
    <property type="entry name" value="ABC TRANSPORTER PERMEASE YTRF"/>
    <property type="match status" value="1"/>
</dbReference>
<feature type="transmembrane region" description="Helical" evidence="7">
    <location>
        <begin position="260"/>
        <end position="283"/>
    </location>
</feature>
<evidence type="ECO:0000256" key="4">
    <source>
        <dbReference type="ARBA" id="ARBA00022989"/>
    </source>
</evidence>
<comment type="similarity">
    <text evidence="6">Belongs to the ABC-4 integral membrane protein family.</text>
</comment>
<proteinExistence type="inferred from homology"/>
<name>A0ABT8QPP6_9FIRM</name>
<dbReference type="InterPro" id="IPR050250">
    <property type="entry name" value="Macrolide_Exporter_MacB"/>
</dbReference>
<feature type="transmembrane region" description="Helical" evidence="7">
    <location>
        <begin position="359"/>
        <end position="380"/>
    </location>
</feature>
<keyword evidence="2" id="KW-1003">Cell membrane</keyword>
<reference evidence="10" key="1">
    <citation type="submission" date="2022-05" db="EMBL/GenBank/DDBJ databases">
        <title>Expanded diversity of anoxic marine methylotrophy in a Black Sea sulfate reducing microorganism.</title>
        <authorList>
            <person name="Fischer P.Q."/>
            <person name="Stams A.J.M."/>
            <person name="Villanueva L."/>
            <person name="Sousa D.Z."/>
        </authorList>
    </citation>
    <scope>NUCLEOTIDE SEQUENCE</scope>
    <source>
        <strain evidence="10">P130</strain>
    </source>
</reference>
<dbReference type="RefSeq" id="WP_302048744.1">
    <property type="nucleotide sequence ID" value="NZ_JAMJEV010000008.1"/>
</dbReference>
<evidence type="ECO:0000256" key="2">
    <source>
        <dbReference type="ARBA" id="ARBA00022475"/>
    </source>
</evidence>